<comment type="cofactor">
    <cofactor evidence="1 14">
        <name>heme</name>
        <dbReference type="ChEBI" id="CHEBI:30413"/>
    </cofactor>
</comment>
<evidence type="ECO:0000256" key="3">
    <source>
        <dbReference type="ARBA" id="ARBA00005179"/>
    </source>
</evidence>
<name>A0AAD5VSF6_9AGAR</name>
<evidence type="ECO:0000256" key="10">
    <source>
        <dbReference type="ARBA" id="ARBA00023004"/>
    </source>
</evidence>
<evidence type="ECO:0000256" key="8">
    <source>
        <dbReference type="ARBA" id="ARBA00022989"/>
    </source>
</evidence>
<proteinExistence type="inferred from homology"/>
<dbReference type="Pfam" id="PF00067">
    <property type="entry name" value="p450"/>
    <property type="match status" value="1"/>
</dbReference>
<dbReference type="AlphaFoldDB" id="A0AAD5VSF6"/>
<keyword evidence="13" id="KW-0325">Glycoprotein</keyword>
<dbReference type="PANTHER" id="PTHR46300:SF2">
    <property type="entry name" value="CYTOCHROME P450 MONOOXYGENASE ALNH-RELATED"/>
    <property type="match status" value="1"/>
</dbReference>
<evidence type="ECO:0000256" key="7">
    <source>
        <dbReference type="ARBA" id="ARBA00022723"/>
    </source>
</evidence>
<dbReference type="GO" id="GO:0004497">
    <property type="term" value="F:monooxygenase activity"/>
    <property type="evidence" value="ECO:0007669"/>
    <property type="project" value="UniProtKB-KW"/>
</dbReference>
<keyword evidence="6" id="KW-0812">Transmembrane</keyword>
<dbReference type="GO" id="GO:0016020">
    <property type="term" value="C:membrane"/>
    <property type="evidence" value="ECO:0007669"/>
    <property type="project" value="UniProtKB-SubCell"/>
</dbReference>
<dbReference type="InterPro" id="IPR001128">
    <property type="entry name" value="Cyt_P450"/>
</dbReference>
<evidence type="ECO:0000256" key="2">
    <source>
        <dbReference type="ARBA" id="ARBA00004167"/>
    </source>
</evidence>
<dbReference type="GO" id="GO:0005506">
    <property type="term" value="F:iron ion binding"/>
    <property type="evidence" value="ECO:0007669"/>
    <property type="project" value="InterPro"/>
</dbReference>
<dbReference type="InterPro" id="IPR017972">
    <property type="entry name" value="Cyt_P450_CS"/>
</dbReference>
<dbReference type="SUPFAM" id="SSF48264">
    <property type="entry name" value="Cytochrome P450"/>
    <property type="match status" value="1"/>
</dbReference>
<dbReference type="EMBL" id="JANIEX010000712">
    <property type="protein sequence ID" value="KAJ3563899.1"/>
    <property type="molecule type" value="Genomic_DNA"/>
</dbReference>
<evidence type="ECO:0000256" key="13">
    <source>
        <dbReference type="ARBA" id="ARBA00023180"/>
    </source>
</evidence>
<evidence type="ECO:0000256" key="1">
    <source>
        <dbReference type="ARBA" id="ARBA00001971"/>
    </source>
</evidence>
<keyword evidence="11 15" id="KW-0503">Monooxygenase</keyword>
<dbReference type="InterPro" id="IPR036396">
    <property type="entry name" value="Cyt_P450_sf"/>
</dbReference>
<keyword evidence="9 15" id="KW-0560">Oxidoreductase</keyword>
<dbReference type="PROSITE" id="PS00086">
    <property type="entry name" value="CYTOCHROME_P450"/>
    <property type="match status" value="1"/>
</dbReference>
<evidence type="ECO:0000256" key="11">
    <source>
        <dbReference type="ARBA" id="ARBA00023033"/>
    </source>
</evidence>
<gene>
    <name evidence="16" type="ORF">NP233_g8638</name>
</gene>
<dbReference type="Proteomes" id="UP001213000">
    <property type="component" value="Unassembled WGS sequence"/>
</dbReference>
<evidence type="ECO:0000313" key="16">
    <source>
        <dbReference type="EMBL" id="KAJ3563899.1"/>
    </source>
</evidence>
<organism evidence="16 17">
    <name type="scientific">Leucocoprinus birnbaumii</name>
    <dbReference type="NCBI Taxonomy" id="56174"/>
    <lineage>
        <taxon>Eukaryota</taxon>
        <taxon>Fungi</taxon>
        <taxon>Dikarya</taxon>
        <taxon>Basidiomycota</taxon>
        <taxon>Agaricomycotina</taxon>
        <taxon>Agaricomycetes</taxon>
        <taxon>Agaricomycetidae</taxon>
        <taxon>Agaricales</taxon>
        <taxon>Agaricineae</taxon>
        <taxon>Agaricaceae</taxon>
        <taxon>Leucocoprinus</taxon>
    </lineage>
</organism>
<protein>
    <recommendedName>
        <fullName evidence="18">Cytochrome P450</fullName>
    </recommendedName>
</protein>
<feature type="binding site" description="axial binding residue" evidence="14">
    <location>
        <position position="441"/>
    </location>
    <ligand>
        <name>heme</name>
        <dbReference type="ChEBI" id="CHEBI:30413"/>
    </ligand>
    <ligandPart>
        <name>Fe</name>
        <dbReference type="ChEBI" id="CHEBI:18248"/>
    </ligandPart>
</feature>
<evidence type="ECO:0000256" key="12">
    <source>
        <dbReference type="ARBA" id="ARBA00023136"/>
    </source>
</evidence>
<dbReference type="PRINTS" id="PR00463">
    <property type="entry name" value="EP450I"/>
</dbReference>
<comment type="similarity">
    <text evidence="4 15">Belongs to the cytochrome P450 family.</text>
</comment>
<comment type="pathway">
    <text evidence="3">Secondary metabolite biosynthesis.</text>
</comment>
<dbReference type="PRINTS" id="PR00385">
    <property type="entry name" value="P450"/>
</dbReference>
<dbReference type="PANTHER" id="PTHR46300">
    <property type="entry name" value="P450, PUTATIVE (EUROFUNG)-RELATED-RELATED"/>
    <property type="match status" value="1"/>
</dbReference>
<keyword evidence="8" id="KW-1133">Transmembrane helix</keyword>
<sequence length="544" mass="60747">MESSEILYVTLALGAATLSTKLLTIGKRDKHLPPGPPTVPVLGNAHLEPAGYTHFKYAEWARQYGGIFSLKRFDSTVVVISDATVLREFMDKRSVETSGRPHQYLIELMTGGNVILDLDTTSETWRAHRRAMRTLLAPKAVKDFQPIMVAESSQLLLDMMQSPKDYAKHVGRYNYSLVLSIGYGKRCLPFWKDGGEEPALFRGLKAFSKTVNEAPPLDDLPFLKYVPKPWAAWKEAYKHVKALQSGLYFGLMEEVERRLASGDTNGCFFEDVLTKYQAEYQMSREVTAYLSAAILEAGSESTTATGQTLVMCLTAFPEALKKCQQEIDNLLPDGRAPTMEDINALPYVRAFVREAFRFRPPSPTGIPHCLTETLQYRGYVIPKGTTLTINVWGILHDPEAFDEPDEFRPERFLLSEHGTKPGVDDGDWRSSIPFGSGKRLCPGMNFALTSLTHAVALLAWAFDFAPAIDPVTKQPIPVDVNAYEPGLPSAPKPFSPSVTPRTPEKAHLIKQRYADATLAFAKYETFLNDEERKALAEERQALLD</sequence>
<keyword evidence="5 14" id="KW-0349">Heme</keyword>
<evidence type="ECO:0000256" key="9">
    <source>
        <dbReference type="ARBA" id="ARBA00023002"/>
    </source>
</evidence>
<comment type="caution">
    <text evidence="16">The sequence shown here is derived from an EMBL/GenBank/DDBJ whole genome shotgun (WGS) entry which is preliminary data.</text>
</comment>
<dbReference type="InterPro" id="IPR002401">
    <property type="entry name" value="Cyt_P450_E_grp-I"/>
</dbReference>
<accession>A0AAD5VSF6</accession>
<dbReference type="Gene3D" id="1.10.630.10">
    <property type="entry name" value="Cytochrome P450"/>
    <property type="match status" value="1"/>
</dbReference>
<evidence type="ECO:0000256" key="14">
    <source>
        <dbReference type="PIRSR" id="PIRSR602401-1"/>
    </source>
</evidence>
<comment type="subcellular location">
    <subcellularLocation>
        <location evidence="2">Membrane</location>
        <topology evidence="2">Single-pass membrane protein</topology>
    </subcellularLocation>
</comment>
<dbReference type="InterPro" id="IPR050364">
    <property type="entry name" value="Cytochrome_P450_fung"/>
</dbReference>
<keyword evidence="10 14" id="KW-0408">Iron</keyword>
<evidence type="ECO:0000256" key="15">
    <source>
        <dbReference type="RuleBase" id="RU000461"/>
    </source>
</evidence>
<dbReference type="CDD" id="cd11065">
    <property type="entry name" value="CYP64-like"/>
    <property type="match status" value="1"/>
</dbReference>
<dbReference type="GO" id="GO:0020037">
    <property type="term" value="F:heme binding"/>
    <property type="evidence" value="ECO:0007669"/>
    <property type="project" value="InterPro"/>
</dbReference>
<evidence type="ECO:0000313" key="17">
    <source>
        <dbReference type="Proteomes" id="UP001213000"/>
    </source>
</evidence>
<keyword evidence="7 14" id="KW-0479">Metal-binding</keyword>
<reference evidence="16" key="1">
    <citation type="submission" date="2022-07" db="EMBL/GenBank/DDBJ databases">
        <title>Genome Sequence of Leucocoprinus birnbaumii.</title>
        <authorList>
            <person name="Buettner E."/>
        </authorList>
    </citation>
    <scope>NUCLEOTIDE SEQUENCE</scope>
    <source>
        <strain evidence="16">VT141</strain>
    </source>
</reference>
<keyword evidence="17" id="KW-1185">Reference proteome</keyword>
<evidence type="ECO:0008006" key="18">
    <source>
        <dbReference type="Google" id="ProtNLM"/>
    </source>
</evidence>
<keyword evidence="12" id="KW-0472">Membrane</keyword>
<evidence type="ECO:0000256" key="5">
    <source>
        <dbReference type="ARBA" id="ARBA00022617"/>
    </source>
</evidence>
<evidence type="ECO:0000256" key="4">
    <source>
        <dbReference type="ARBA" id="ARBA00010617"/>
    </source>
</evidence>
<evidence type="ECO:0000256" key="6">
    <source>
        <dbReference type="ARBA" id="ARBA00022692"/>
    </source>
</evidence>
<dbReference type="GO" id="GO:0016705">
    <property type="term" value="F:oxidoreductase activity, acting on paired donors, with incorporation or reduction of molecular oxygen"/>
    <property type="evidence" value="ECO:0007669"/>
    <property type="project" value="InterPro"/>
</dbReference>